<dbReference type="Pfam" id="PF00069">
    <property type="entry name" value="Pkinase"/>
    <property type="match status" value="1"/>
</dbReference>
<feature type="coiled-coil region" evidence="15">
    <location>
        <begin position="1194"/>
        <end position="1221"/>
    </location>
</feature>
<feature type="region of interest" description="Disordered" evidence="16">
    <location>
        <begin position="952"/>
        <end position="982"/>
    </location>
</feature>
<evidence type="ECO:0000256" key="4">
    <source>
        <dbReference type="ARBA" id="ARBA00022527"/>
    </source>
</evidence>
<dbReference type="SMART" id="SM00220">
    <property type="entry name" value="S_TKc"/>
    <property type="match status" value="1"/>
</dbReference>
<keyword evidence="4" id="KW-0723">Serine/threonine-protein kinase</keyword>
<dbReference type="PROSITE" id="PS00108">
    <property type="entry name" value="PROTEIN_KINASE_ST"/>
    <property type="match status" value="1"/>
</dbReference>
<evidence type="ECO:0000256" key="1">
    <source>
        <dbReference type="ARBA" id="ARBA00001946"/>
    </source>
</evidence>
<dbReference type="Pfam" id="PF19039">
    <property type="entry name" value="ASK_PH"/>
    <property type="match status" value="1"/>
</dbReference>
<dbReference type="RefSeq" id="XP_028281470.1">
    <property type="nucleotide sequence ID" value="XM_028425669.1"/>
</dbReference>
<evidence type="ECO:0000256" key="12">
    <source>
        <dbReference type="ARBA" id="ARBA00047559"/>
    </source>
</evidence>
<feature type="compositionally biased region" description="Acidic residues" evidence="16">
    <location>
        <begin position="1132"/>
        <end position="1142"/>
    </location>
</feature>
<dbReference type="InParanoid" id="A0A6P7JWX7"/>
<evidence type="ECO:0000256" key="2">
    <source>
        <dbReference type="ARBA" id="ARBA00006529"/>
    </source>
</evidence>
<dbReference type="InterPro" id="IPR013761">
    <property type="entry name" value="SAM/pointed_sf"/>
</dbReference>
<dbReference type="Pfam" id="PF20302">
    <property type="entry name" value="HisK-N-like"/>
    <property type="match status" value="1"/>
</dbReference>
<comment type="similarity">
    <text evidence="2">Belongs to the protein kinase superfamily. STE Ser/Thr protein kinase family. MAP kinase kinase kinase subfamily.</text>
</comment>
<organism evidence="18 19">
    <name type="scientific">Parambassis ranga</name>
    <name type="common">Indian glassy fish</name>
    <dbReference type="NCBI Taxonomy" id="210632"/>
    <lineage>
        <taxon>Eukaryota</taxon>
        <taxon>Metazoa</taxon>
        <taxon>Chordata</taxon>
        <taxon>Craniata</taxon>
        <taxon>Vertebrata</taxon>
        <taxon>Euteleostomi</taxon>
        <taxon>Actinopterygii</taxon>
        <taxon>Neopterygii</taxon>
        <taxon>Teleostei</taxon>
        <taxon>Neoteleostei</taxon>
        <taxon>Acanthomorphata</taxon>
        <taxon>Ovalentaria</taxon>
        <taxon>Ambassidae</taxon>
        <taxon>Parambassis</taxon>
    </lineage>
</organism>
<evidence type="ECO:0000256" key="6">
    <source>
        <dbReference type="ARBA" id="ARBA00022723"/>
    </source>
</evidence>
<evidence type="ECO:0000256" key="16">
    <source>
        <dbReference type="SAM" id="MobiDB-lite"/>
    </source>
</evidence>
<dbReference type="InterPro" id="IPR046872">
    <property type="entry name" value="DRHyd-ASK"/>
</dbReference>
<evidence type="ECO:0000256" key="14">
    <source>
        <dbReference type="PROSITE-ProRule" id="PRU10141"/>
    </source>
</evidence>
<dbReference type="GO" id="GO:0005524">
    <property type="term" value="F:ATP binding"/>
    <property type="evidence" value="ECO:0007669"/>
    <property type="project" value="UniProtKB-UniRule"/>
</dbReference>
<dbReference type="Pfam" id="PF13281">
    <property type="entry name" value="MAP3K_TRAF_bd"/>
    <property type="match status" value="1"/>
</dbReference>
<dbReference type="InterPro" id="IPR017441">
    <property type="entry name" value="Protein_kinase_ATP_BS"/>
</dbReference>
<dbReference type="GO" id="GO:0004709">
    <property type="term" value="F:MAP kinase kinase kinase activity"/>
    <property type="evidence" value="ECO:0007669"/>
    <property type="project" value="UniProtKB-EC"/>
</dbReference>
<dbReference type="InterPro" id="IPR043969">
    <property type="entry name" value="MAP3K_PH"/>
</dbReference>
<evidence type="ECO:0000256" key="9">
    <source>
        <dbReference type="ARBA" id="ARBA00022840"/>
    </source>
</evidence>
<gene>
    <name evidence="19" type="primary">LOC114448612</name>
</gene>
<dbReference type="FunFam" id="1.10.510.10:FF:000054">
    <property type="entry name" value="Mitogen-activated protein kinase kinase kinase 5"/>
    <property type="match status" value="1"/>
</dbReference>
<dbReference type="Gene3D" id="3.30.200.20">
    <property type="entry name" value="Phosphorylase Kinase, domain 1"/>
    <property type="match status" value="1"/>
</dbReference>
<accession>A0A6P7JWX7</accession>
<dbReference type="FunFam" id="3.30.200.20:FF:000067">
    <property type="entry name" value="Mitogen-activated protein kinase kinase kinase 5"/>
    <property type="match status" value="1"/>
</dbReference>
<dbReference type="PANTHER" id="PTHR11584">
    <property type="entry name" value="SERINE/THREONINE PROTEIN KINASE"/>
    <property type="match status" value="1"/>
</dbReference>
<reference evidence="19" key="1">
    <citation type="submission" date="2025-08" db="UniProtKB">
        <authorList>
            <consortium name="RefSeq"/>
        </authorList>
    </citation>
    <scope>IDENTIFICATION</scope>
</reference>
<dbReference type="InterPro" id="IPR000719">
    <property type="entry name" value="Prot_kinase_dom"/>
</dbReference>
<proteinExistence type="inferred from homology"/>
<protein>
    <recommendedName>
        <fullName evidence="3">mitogen-activated protein kinase kinase kinase</fullName>
        <ecNumber evidence="3">2.7.11.25</ecNumber>
    </recommendedName>
</protein>
<dbReference type="Gene3D" id="1.10.510.10">
    <property type="entry name" value="Transferase(Phosphotransferase) domain 1"/>
    <property type="match status" value="1"/>
</dbReference>
<evidence type="ECO:0000256" key="8">
    <source>
        <dbReference type="ARBA" id="ARBA00022777"/>
    </source>
</evidence>
<dbReference type="InterPro" id="IPR046873">
    <property type="entry name" value="HisK-N-like"/>
</dbReference>
<sequence>MYTTERRRMSLHEVKRKDPVWVSAGSLWQDSLAIELSGSGGSSKQIVSPRSRTRAVSVAYVVNEDASVPQTEGNLSLTCLKEACADANAALKTISCERISMGTTDILDSFYNADVAVVEMSDSFCQPSLFYHLAVRESFSMTNNIILYCYKQDSDQHAIKEQCGSYTFIPYVVSPQGKVFACDATMMTCINELMQPSFQLEPLMTPLVERLVHLFNNVHVQSSEYFRESILHEIRMARERFSGQALSHELSCIQKRLDSVDLLTPDVVMNLLLSYRDVQDYDAMIKLVETLNNLPTCLVARHQNIKFHYIFALNRRNQPGDRKKALEEILPIVESGENVASDVYCLCGRIYKDMFINSGFTDQSSREQACYWYGKAFETEPTLHSGINNVVLLMAAGHKFETSIELRKIGVTISTLLGRKGNLEKMKDYWDVGFYLGANILANEHRKVIEASEKLYRLEAPVWYIASIMETYILYRQFVKLPEVRSPKQDTVDFWMELLLQTCKPTVSTNHCPVLILEPSKVFQPAILSVSEDDETVQLKHVTPLKKGLHQWTFPASAIRGVSVSKNDERSCFLYVHYNSDDFQLWFPSEDHCKGFCELVNSMLQQPKDLQEDLQDLNEGILEFIYETNENEDKVVLGKGTYGVVYAGRDLSNQVRIAIKEIPEKDSTYSQPLHEEIALHKRLKHRNIVQYLGSVSQDGFIKIFMEEVPGGSLSSLLRSKWGPLKDNEATIIFYTKQILEGLRYLHDNLIVHRDIKGDNVLINTYSGVLKISDFGTSKRLAGINPCTETFTGTLQYMAPEIIDQGPRGYGKPADIWSLGCTIIEMATGKPPFHELGSPQAAMFKVGMFKIHPKVPECMSDEAKGFIMRCFVPNPDTRATAAELLKDTFLQSSPRKKAKTPREAEPEDCLSAADYQRSLSVPVSILVEDTDSYSGSLNLTSSLDLRKRQSVLREDQISGSPSSTSSILSIPEDSASDMSSPAATEENMGLFMLRKDSERRATLHRVLKEYITHVVSSIQESVPQCDEGSPLTADHITKLITCLRDNIRSPDRKQLTSSLQDLRGILLAATVPVSSLQAVLFNFQDAVKKVLKQQQVKPHWMFALDNLLRQAVQDAIPVLLPELKLQLQSSFDIEDSTPDEQSADPDTPVIPVPDQLVAPPDTKQSAPTHEILPTASPISPTDIVLNSDCPLSEKLRDMRIETRRLLSQLNEKETEYQELLRSSVQRKQEQIDALRGAAVTEDGEMASHSNSKPETKALVRWLKSVPADQDTITKLLSHEFTLDCLLHMASRDDLMYCGIRGGMLCRIWAAIKAHRKTQLSTHNEDCEDTLL</sequence>
<feature type="region of interest" description="Disordered" evidence="16">
    <location>
        <begin position="1132"/>
        <end position="1178"/>
    </location>
</feature>
<evidence type="ECO:0000256" key="7">
    <source>
        <dbReference type="ARBA" id="ARBA00022741"/>
    </source>
</evidence>
<name>A0A6P7JWX7_9TELE</name>
<keyword evidence="11 15" id="KW-0175">Coiled coil</keyword>
<comment type="cofactor">
    <cofactor evidence="1">
        <name>Mg(2+)</name>
        <dbReference type="ChEBI" id="CHEBI:18420"/>
    </cofactor>
</comment>
<dbReference type="Proteomes" id="UP000515145">
    <property type="component" value="Chromosome 16"/>
</dbReference>
<evidence type="ECO:0000256" key="5">
    <source>
        <dbReference type="ARBA" id="ARBA00022679"/>
    </source>
</evidence>
<evidence type="ECO:0000313" key="18">
    <source>
        <dbReference type="Proteomes" id="UP000515145"/>
    </source>
</evidence>
<dbReference type="Pfam" id="PF20309">
    <property type="entry name" value="DRHyd-ASK"/>
    <property type="match status" value="1"/>
</dbReference>
<dbReference type="PROSITE" id="PS50011">
    <property type="entry name" value="PROTEIN_KINASE_DOM"/>
    <property type="match status" value="1"/>
</dbReference>
<dbReference type="GO" id="GO:0046872">
    <property type="term" value="F:metal ion binding"/>
    <property type="evidence" value="ECO:0007669"/>
    <property type="project" value="UniProtKB-KW"/>
</dbReference>
<dbReference type="SUPFAM" id="SSF47769">
    <property type="entry name" value="SAM/Pointed domain"/>
    <property type="match status" value="1"/>
</dbReference>
<keyword evidence="10" id="KW-0460">Magnesium</keyword>
<evidence type="ECO:0000313" key="19">
    <source>
        <dbReference type="RefSeq" id="XP_028281470.1"/>
    </source>
</evidence>
<evidence type="ECO:0000256" key="10">
    <source>
        <dbReference type="ARBA" id="ARBA00022842"/>
    </source>
</evidence>
<keyword evidence="18" id="KW-1185">Reference proteome</keyword>
<evidence type="ECO:0000256" key="3">
    <source>
        <dbReference type="ARBA" id="ARBA00012406"/>
    </source>
</evidence>
<keyword evidence="7 14" id="KW-0547">Nucleotide-binding</keyword>
<comment type="catalytic activity">
    <reaction evidence="13">
        <text>L-seryl-[protein] + ATP = O-phospho-L-seryl-[protein] + ADP + H(+)</text>
        <dbReference type="Rhea" id="RHEA:17989"/>
        <dbReference type="Rhea" id="RHEA-COMP:9863"/>
        <dbReference type="Rhea" id="RHEA-COMP:11604"/>
        <dbReference type="ChEBI" id="CHEBI:15378"/>
        <dbReference type="ChEBI" id="CHEBI:29999"/>
        <dbReference type="ChEBI" id="CHEBI:30616"/>
        <dbReference type="ChEBI" id="CHEBI:83421"/>
        <dbReference type="ChEBI" id="CHEBI:456216"/>
        <dbReference type="EC" id="2.7.11.25"/>
    </reaction>
</comment>
<dbReference type="EC" id="2.7.11.25" evidence="3"/>
<feature type="binding site" evidence="14">
    <location>
        <position position="660"/>
    </location>
    <ligand>
        <name>ATP</name>
        <dbReference type="ChEBI" id="CHEBI:30616"/>
    </ligand>
</feature>
<evidence type="ECO:0000256" key="13">
    <source>
        <dbReference type="ARBA" id="ARBA00048329"/>
    </source>
</evidence>
<keyword evidence="5" id="KW-0808">Transferase</keyword>
<evidence type="ECO:0000256" key="15">
    <source>
        <dbReference type="SAM" id="Coils"/>
    </source>
</evidence>
<dbReference type="InterPro" id="IPR008271">
    <property type="entry name" value="Ser/Thr_kinase_AS"/>
</dbReference>
<dbReference type="OrthoDB" id="275301at2759"/>
<comment type="catalytic activity">
    <reaction evidence="12">
        <text>L-threonyl-[protein] + ATP = O-phospho-L-threonyl-[protein] + ADP + H(+)</text>
        <dbReference type="Rhea" id="RHEA:46608"/>
        <dbReference type="Rhea" id="RHEA-COMP:11060"/>
        <dbReference type="Rhea" id="RHEA-COMP:11605"/>
        <dbReference type="ChEBI" id="CHEBI:15378"/>
        <dbReference type="ChEBI" id="CHEBI:30013"/>
        <dbReference type="ChEBI" id="CHEBI:30616"/>
        <dbReference type="ChEBI" id="CHEBI:61977"/>
        <dbReference type="ChEBI" id="CHEBI:456216"/>
        <dbReference type="EC" id="2.7.11.25"/>
    </reaction>
</comment>
<dbReference type="InterPro" id="IPR011009">
    <property type="entry name" value="Kinase-like_dom_sf"/>
</dbReference>
<feature type="domain" description="Protein kinase" evidence="17">
    <location>
        <begin position="631"/>
        <end position="889"/>
    </location>
</feature>
<dbReference type="GeneID" id="114448612"/>
<dbReference type="CDD" id="cd06624">
    <property type="entry name" value="STKc_ASK"/>
    <property type="match status" value="1"/>
</dbReference>
<evidence type="ECO:0000256" key="11">
    <source>
        <dbReference type="ARBA" id="ARBA00023054"/>
    </source>
</evidence>
<dbReference type="PANTHER" id="PTHR11584:SF391">
    <property type="entry name" value="MITOGEN-ACTIVATED PROTEIN KINASE KINASE KINASE 6"/>
    <property type="match status" value="1"/>
</dbReference>
<dbReference type="SUPFAM" id="SSF56112">
    <property type="entry name" value="Protein kinase-like (PK-like)"/>
    <property type="match status" value="1"/>
</dbReference>
<keyword evidence="6" id="KW-0479">Metal-binding</keyword>
<dbReference type="GO" id="GO:0033554">
    <property type="term" value="P:cellular response to stress"/>
    <property type="evidence" value="ECO:0007669"/>
    <property type="project" value="TreeGrafter"/>
</dbReference>
<keyword evidence="9 14" id="KW-0067">ATP-binding</keyword>
<dbReference type="InterPro" id="IPR025136">
    <property type="entry name" value="MAP3K_TRAF-bd"/>
</dbReference>
<feature type="compositionally biased region" description="Low complexity" evidence="16">
    <location>
        <begin position="956"/>
        <end position="969"/>
    </location>
</feature>
<keyword evidence="8 19" id="KW-0418">Kinase</keyword>
<evidence type="ECO:0000259" key="17">
    <source>
        <dbReference type="PROSITE" id="PS50011"/>
    </source>
</evidence>
<dbReference type="PROSITE" id="PS00107">
    <property type="entry name" value="PROTEIN_KINASE_ATP"/>
    <property type="match status" value="1"/>
</dbReference>